<reference evidence="3" key="1">
    <citation type="submission" date="2021-03" db="EMBL/GenBank/DDBJ databases">
        <title>Acanthopleuribacteraceae sp. M133.</title>
        <authorList>
            <person name="Wang G."/>
        </authorList>
    </citation>
    <scope>NUCLEOTIDE SEQUENCE</scope>
    <source>
        <strain evidence="3">M133</strain>
    </source>
</reference>
<accession>A0A8A4TR70</accession>
<evidence type="ECO:0000259" key="2">
    <source>
        <dbReference type="Pfam" id="PF20943"/>
    </source>
</evidence>
<dbReference type="InterPro" id="IPR048295">
    <property type="entry name" value="DUF4785_C"/>
</dbReference>
<dbReference type="Gene3D" id="2.60.120.1370">
    <property type="match status" value="1"/>
</dbReference>
<dbReference type="Proteomes" id="UP000663929">
    <property type="component" value="Chromosome"/>
</dbReference>
<dbReference type="InterPro" id="IPR031979">
    <property type="entry name" value="DUF4785_N"/>
</dbReference>
<feature type="domain" description="DUF4785" evidence="1">
    <location>
        <begin position="66"/>
        <end position="215"/>
    </location>
</feature>
<dbReference type="Pfam" id="PF20943">
    <property type="entry name" value="DUF4785_3rd"/>
    <property type="match status" value="1"/>
</dbReference>
<organism evidence="3 4">
    <name type="scientific">Sulfidibacter corallicola</name>
    <dbReference type="NCBI Taxonomy" id="2818388"/>
    <lineage>
        <taxon>Bacteria</taxon>
        <taxon>Pseudomonadati</taxon>
        <taxon>Acidobacteriota</taxon>
        <taxon>Holophagae</taxon>
        <taxon>Acanthopleuribacterales</taxon>
        <taxon>Acanthopleuribacteraceae</taxon>
        <taxon>Sulfidibacter</taxon>
    </lineage>
</organism>
<evidence type="ECO:0000313" key="4">
    <source>
        <dbReference type="Proteomes" id="UP000663929"/>
    </source>
</evidence>
<dbReference type="KEGG" id="scor:J3U87_08390"/>
<keyword evidence="4" id="KW-1185">Reference proteome</keyword>
<evidence type="ECO:0000259" key="1">
    <source>
        <dbReference type="Pfam" id="PF16024"/>
    </source>
</evidence>
<dbReference type="RefSeq" id="WP_237382585.1">
    <property type="nucleotide sequence ID" value="NZ_CP071793.1"/>
</dbReference>
<proteinExistence type="predicted"/>
<evidence type="ECO:0000313" key="3">
    <source>
        <dbReference type="EMBL" id="QTD52476.1"/>
    </source>
</evidence>
<dbReference type="Pfam" id="PF16024">
    <property type="entry name" value="DUF4785_1st"/>
    <property type="match status" value="1"/>
</dbReference>
<name>A0A8A4TR70_SULCO</name>
<gene>
    <name evidence="3" type="ORF">J3U87_08390</name>
</gene>
<protein>
    <submittedName>
        <fullName evidence="3">DUF4785 family protein</fullName>
    </submittedName>
</protein>
<dbReference type="EMBL" id="CP071793">
    <property type="protein sequence ID" value="QTD52476.1"/>
    <property type="molecule type" value="Genomic_DNA"/>
</dbReference>
<dbReference type="AlphaFoldDB" id="A0A8A4TR70"/>
<sequence>MNKTIFKQLETIWHKGTRGLLSAGLASTMLVWGGTPVQLEPTRDADLHADRVIRTTAKAHPVAPAPSREAVRFSWPIERETEIDLNYRSHEATSKGFRLLVRGEDFRNGIALPLETSRAVIAINAVGEDRVALREAAIDPHDVTLVAKNGTVFRGAEGLEKLAALEDLQNARKQQMPVATTMFKLAGQVGSGEVMLFADNMNHDRQDRYVIQVLEKHSDVALGLRTGRDTYLPGEPIALQADWLSDTSTLTTVSLEGRIVSPTGKVHPLRFDARNQLSPFTLSEREAAIAGLWRVEVTAIGDDGVRKVRRDVATAFALTEPTARFSGKAEVSLTKNALVAGLEVEVGSAGRFEARGILFGTDATGAMVPVAVAHAADWFQPGQRLLALHFDGETLEQAAVGAPFEVRDLRLIHQDRLGLLHRQAQALRVEAID</sequence>
<feature type="domain" description="DUF4785" evidence="2">
    <location>
        <begin position="322"/>
        <end position="428"/>
    </location>
</feature>
<dbReference type="Gene3D" id="2.60.40.3870">
    <property type="entry name" value="Uncharacterised protein PF16024, DUF4785"/>
    <property type="match status" value="1"/>
</dbReference>